<sequence>MKQARFLAQKERKRPTQASLRRSVSASYYALFHLLVDEATRLMLSGPARSHLRDRLARAFQHSTMKQVAVEFTKKSIPRKLTYCFNQQPVQQELIDVASSFLELQEARHDADYNRARRFTRREALDFADMTKQAFEDWKQVRGSLQADTFLTGLLAYKHMQG</sequence>
<reference evidence="1 2" key="1">
    <citation type="journal article" date="2019" name="mSystems">
        <title>Life at home and on the roam: Genomic adaptions reflect the dual lifestyle of an intracellular, facultative symbiont.</title>
        <authorList>
            <person name="Burgsdorf I."/>
        </authorList>
    </citation>
    <scope>NUCLEOTIDE SEQUENCE [LARGE SCALE GENOMIC DNA]</scope>
    <source>
        <strain evidence="1">277cV</strain>
    </source>
</reference>
<proteinExistence type="predicted"/>
<organism evidence="1 2">
    <name type="scientific">Aphanocapsa feldmannii 277cV</name>
    <dbReference type="NCBI Taxonomy" id="2507553"/>
    <lineage>
        <taxon>Bacteria</taxon>
        <taxon>Bacillati</taxon>
        <taxon>Cyanobacteriota</taxon>
        <taxon>Cyanophyceae</taxon>
        <taxon>Oscillatoriophycideae</taxon>
        <taxon>Chroococcales</taxon>
        <taxon>Microcystaceae</taxon>
        <taxon>Aphanocapsa</taxon>
    </lineage>
</organism>
<dbReference type="EMBL" id="SRMO01000072">
    <property type="protein sequence ID" value="TGG91620.1"/>
    <property type="molecule type" value="Genomic_DNA"/>
</dbReference>
<evidence type="ECO:0000313" key="1">
    <source>
        <dbReference type="EMBL" id="TGG91620.1"/>
    </source>
</evidence>
<accession>A0A524RMH2</accession>
<comment type="caution">
    <text evidence="1">The sequence shown here is derived from an EMBL/GenBank/DDBJ whole genome shotgun (WGS) entry which is preliminary data.</text>
</comment>
<dbReference type="Proteomes" id="UP000317990">
    <property type="component" value="Unassembled WGS sequence"/>
</dbReference>
<protein>
    <recommendedName>
        <fullName evidence="3">HEPN domain-containing protein</fullName>
    </recommendedName>
</protein>
<dbReference type="Gene3D" id="1.20.120.330">
    <property type="entry name" value="Nucleotidyltransferases domain 2"/>
    <property type="match status" value="1"/>
</dbReference>
<evidence type="ECO:0000313" key="2">
    <source>
        <dbReference type="Proteomes" id="UP000317990"/>
    </source>
</evidence>
<dbReference type="AlphaFoldDB" id="A0A524RMH2"/>
<gene>
    <name evidence="1" type="ORF">ERJ67_07695</name>
</gene>
<name>A0A524RMH2_9CHRO</name>
<evidence type="ECO:0008006" key="3">
    <source>
        <dbReference type="Google" id="ProtNLM"/>
    </source>
</evidence>